<dbReference type="EMBL" id="AODM01000075">
    <property type="protein sequence ID" value="EUJ46521.1"/>
    <property type="molecule type" value="Genomic_DNA"/>
</dbReference>
<reference evidence="1 2" key="1">
    <citation type="submission" date="2012-12" db="EMBL/GenBank/DDBJ databases">
        <title>Novel taxa of Listeriaceae from agricultural environments in the United States.</title>
        <authorList>
            <person name="den Bakker H.C."/>
            <person name="Allred A."/>
            <person name="Warchocki S."/>
            <person name="Wright E.M."/>
            <person name="Burrell A."/>
            <person name="Nightingale K.K."/>
            <person name="Kephart D."/>
            <person name="Wiedmann M."/>
        </authorList>
    </citation>
    <scope>NUCLEOTIDE SEQUENCE [LARGE SCALE GENOMIC DNA]</scope>
    <source>
        <strain evidence="1 2">FSL S10-1203</strain>
    </source>
</reference>
<protein>
    <submittedName>
        <fullName evidence="1">Uncharacterized protein</fullName>
    </submittedName>
</protein>
<organism evidence="1 2">
    <name type="scientific">Listeria fleischmannii FSL S10-1203</name>
    <dbReference type="NCBI Taxonomy" id="1265822"/>
    <lineage>
        <taxon>Bacteria</taxon>
        <taxon>Bacillati</taxon>
        <taxon>Bacillota</taxon>
        <taxon>Bacilli</taxon>
        <taxon>Bacillales</taxon>
        <taxon>Listeriaceae</taxon>
        <taxon>Listeria</taxon>
    </lineage>
</organism>
<evidence type="ECO:0000313" key="1">
    <source>
        <dbReference type="EMBL" id="EUJ46521.1"/>
    </source>
</evidence>
<name>W7DGC3_9LIST</name>
<sequence>MRKIIKKYSVLIVFIMIFMPAFRISAATVPPAHVEDLTGLFEIKSESTSSVDSDWFCYYYA</sequence>
<accession>W7DGC3</accession>
<evidence type="ECO:0000313" key="2">
    <source>
        <dbReference type="Proteomes" id="UP000019241"/>
    </source>
</evidence>
<gene>
    <name evidence="1" type="ORF">MCOL2_18904</name>
</gene>
<proteinExistence type="predicted"/>
<dbReference type="Proteomes" id="UP000019241">
    <property type="component" value="Unassembled WGS sequence"/>
</dbReference>
<dbReference type="AlphaFoldDB" id="W7DGC3"/>
<comment type="caution">
    <text evidence="1">The sequence shown here is derived from an EMBL/GenBank/DDBJ whole genome shotgun (WGS) entry which is preliminary data.</text>
</comment>